<organism evidence="3 4">
    <name type="scientific">Heterotrigona itama</name>
    <dbReference type="NCBI Taxonomy" id="395501"/>
    <lineage>
        <taxon>Eukaryota</taxon>
        <taxon>Metazoa</taxon>
        <taxon>Ecdysozoa</taxon>
        <taxon>Arthropoda</taxon>
        <taxon>Hexapoda</taxon>
        <taxon>Insecta</taxon>
        <taxon>Pterygota</taxon>
        <taxon>Neoptera</taxon>
        <taxon>Endopterygota</taxon>
        <taxon>Hymenoptera</taxon>
        <taxon>Apocrita</taxon>
        <taxon>Aculeata</taxon>
        <taxon>Apoidea</taxon>
        <taxon>Anthophila</taxon>
        <taxon>Apidae</taxon>
        <taxon>Heterotrigona</taxon>
    </lineage>
</organism>
<name>A0A6V7HFE5_9HYME</name>
<feature type="non-terminal residue" evidence="3">
    <location>
        <position position="1"/>
    </location>
</feature>
<evidence type="ECO:0000313" key="4">
    <source>
        <dbReference type="Proteomes" id="UP000752696"/>
    </source>
</evidence>
<feature type="transmembrane region" description="Helical" evidence="2">
    <location>
        <begin position="55"/>
        <end position="73"/>
    </location>
</feature>
<proteinExistence type="predicted"/>
<protein>
    <submittedName>
        <fullName evidence="3">Uncharacterized protein</fullName>
    </submittedName>
</protein>
<feature type="compositionally biased region" description="Polar residues" evidence="1">
    <location>
        <begin position="11"/>
        <end position="21"/>
    </location>
</feature>
<dbReference type="Proteomes" id="UP000752696">
    <property type="component" value="Unassembled WGS sequence"/>
</dbReference>
<feature type="region of interest" description="Disordered" evidence="1">
    <location>
        <begin position="1"/>
        <end position="33"/>
    </location>
</feature>
<comment type="caution">
    <text evidence="3">The sequence shown here is derived from an EMBL/GenBank/DDBJ whole genome shotgun (WGS) entry which is preliminary data.</text>
</comment>
<dbReference type="EMBL" id="CAJDYZ010011339">
    <property type="protein sequence ID" value="CAD1479346.1"/>
    <property type="molecule type" value="Genomic_DNA"/>
</dbReference>
<keyword evidence="2" id="KW-1133">Transmembrane helix</keyword>
<evidence type="ECO:0000256" key="1">
    <source>
        <dbReference type="SAM" id="MobiDB-lite"/>
    </source>
</evidence>
<evidence type="ECO:0000256" key="2">
    <source>
        <dbReference type="SAM" id="Phobius"/>
    </source>
</evidence>
<keyword evidence="2" id="KW-0812">Transmembrane</keyword>
<accession>A0A6V7HFE5</accession>
<reference evidence="3" key="1">
    <citation type="submission" date="2020-07" db="EMBL/GenBank/DDBJ databases">
        <authorList>
            <person name="Nazaruddin N."/>
        </authorList>
    </citation>
    <scope>NUCLEOTIDE SEQUENCE</scope>
</reference>
<evidence type="ECO:0000313" key="3">
    <source>
        <dbReference type="EMBL" id="CAD1479346.1"/>
    </source>
</evidence>
<sequence length="74" mass="8015">NDDQWAGDSKNGPSESDQQTYDGPPGMEPDGIIESNWDVVSSKVFQTKLKSSSSLKGVVMIITFVVVRSLLLAN</sequence>
<keyword evidence="4" id="KW-1185">Reference proteome</keyword>
<keyword evidence="2" id="KW-0472">Membrane</keyword>
<gene>
    <name evidence="3" type="ORF">MHI_LOCUS852166</name>
</gene>
<dbReference type="AlphaFoldDB" id="A0A6V7HFE5"/>